<protein>
    <submittedName>
        <fullName evidence="1">Uncharacterized protein</fullName>
    </submittedName>
</protein>
<sequence length="249" mass="27644">MCENRTGITAKTETINIKIETINTKIATINIKIATINIKIATINTKIATINTKIATINTTKINIEIIQTKTVIKTQTIGVVIKALEYLITTPRFGNDGNGGGSFFNSFDNNNRGSNRSFFDGQFSVNNSDANWFDQKSAESDQVQSAFSASNYNRPEQNLGISDIKLLENAKTAHEQELVSFMANVGKSIQPAKARAINENEWGQHMNKIRSGEIQKTYQLIASDINAFLDKSFKHNQIPLKPPPEMFA</sequence>
<organism evidence="1 2">
    <name type="scientific">Reticulomyxa filosa</name>
    <dbReference type="NCBI Taxonomy" id="46433"/>
    <lineage>
        <taxon>Eukaryota</taxon>
        <taxon>Sar</taxon>
        <taxon>Rhizaria</taxon>
        <taxon>Retaria</taxon>
        <taxon>Foraminifera</taxon>
        <taxon>Monothalamids</taxon>
        <taxon>Reticulomyxidae</taxon>
        <taxon>Reticulomyxa</taxon>
    </lineage>
</organism>
<dbReference type="AlphaFoldDB" id="X6MJT6"/>
<comment type="caution">
    <text evidence="1">The sequence shown here is derived from an EMBL/GenBank/DDBJ whole genome shotgun (WGS) entry which is preliminary data.</text>
</comment>
<dbReference type="EMBL" id="ASPP01020675">
    <property type="protein sequence ID" value="ETO13325.1"/>
    <property type="molecule type" value="Genomic_DNA"/>
</dbReference>
<evidence type="ECO:0000313" key="2">
    <source>
        <dbReference type="Proteomes" id="UP000023152"/>
    </source>
</evidence>
<name>X6MJT6_RETFI</name>
<keyword evidence="2" id="KW-1185">Reference proteome</keyword>
<accession>X6MJT6</accession>
<evidence type="ECO:0000313" key="1">
    <source>
        <dbReference type="EMBL" id="ETO13325.1"/>
    </source>
</evidence>
<gene>
    <name evidence="1" type="ORF">RFI_24047</name>
</gene>
<dbReference type="Proteomes" id="UP000023152">
    <property type="component" value="Unassembled WGS sequence"/>
</dbReference>
<proteinExistence type="predicted"/>
<reference evidence="1 2" key="1">
    <citation type="journal article" date="2013" name="Curr. Biol.">
        <title>The Genome of the Foraminiferan Reticulomyxa filosa.</title>
        <authorList>
            <person name="Glockner G."/>
            <person name="Hulsmann N."/>
            <person name="Schleicher M."/>
            <person name="Noegel A.A."/>
            <person name="Eichinger L."/>
            <person name="Gallinger C."/>
            <person name="Pawlowski J."/>
            <person name="Sierra R."/>
            <person name="Euteneuer U."/>
            <person name="Pillet L."/>
            <person name="Moustafa A."/>
            <person name="Platzer M."/>
            <person name="Groth M."/>
            <person name="Szafranski K."/>
            <person name="Schliwa M."/>
        </authorList>
    </citation>
    <scope>NUCLEOTIDE SEQUENCE [LARGE SCALE GENOMIC DNA]</scope>
</reference>